<dbReference type="InterPro" id="IPR051791">
    <property type="entry name" value="Pra-immunoreactive"/>
</dbReference>
<dbReference type="RefSeq" id="WP_242996220.1">
    <property type="nucleotide sequence ID" value="NZ_BAAACK010000022.1"/>
</dbReference>
<comment type="subcellular location">
    <subcellularLocation>
        <location evidence="1">Cell membrane</location>
        <topology evidence="1">Multi-pass membrane protein</topology>
    </subcellularLocation>
</comment>
<evidence type="ECO:0000256" key="2">
    <source>
        <dbReference type="ARBA" id="ARBA00022475"/>
    </source>
</evidence>
<comment type="caution">
    <text evidence="9">The sequence shown here is derived from an EMBL/GenBank/DDBJ whole genome shotgun (WGS) entry which is preliminary data.</text>
</comment>
<keyword evidence="5 7" id="KW-0472">Membrane</keyword>
<gene>
    <name evidence="9" type="ORF">A8806_1166</name>
</gene>
<keyword evidence="10" id="KW-1185">Reference proteome</keyword>
<keyword evidence="2" id="KW-1003">Cell membrane</keyword>
<feature type="region of interest" description="Disordered" evidence="6">
    <location>
        <begin position="195"/>
        <end position="238"/>
    </location>
</feature>
<evidence type="ECO:0000259" key="8">
    <source>
        <dbReference type="Pfam" id="PF06271"/>
    </source>
</evidence>
<evidence type="ECO:0000313" key="9">
    <source>
        <dbReference type="EMBL" id="PWJ22831.1"/>
    </source>
</evidence>
<accession>A0A2Y9BIW0</accession>
<reference evidence="9 10" key="1">
    <citation type="submission" date="2018-05" db="EMBL/GenBank/DDBJ databases">
        <title>The Hungate 1000. A catalogue of reference genomes from the rumen microbiome.</title>
        <authorList>
            <person name="Kelly W."/>
        </authorList>
    </citation>
    <scope>NUCLEOTIDE SEQUENCE [LARGE SCALE GENOMIC DNA]</scope>
    <source>
        <strain evidence="9 10">NLAE-zl-C242</strain>
    </source>
</reference>
<evidence type="ECO:0000256" key="4">
    <source>
        <dbReference type="ARBA" id="ARBA00022989"/>
    </source>
</evidence>
<evidence type="ECO:0000256" key="1">
    <source>
        <dbReference type="ARBA" id="ARBA00004651"/>
    </source>
</evidence>
<protein>
    <submittedName>
        <fullName evidence="9">Putative RDD family membrane protein YckC</fullName>
    </submittedName>
</protein>
<dbReference type="Proteomes" id="UP000245845">
    <property type="component" value="Unassembled WGS sequence"/>
</dbReference>
<dbReference type="GO" id="GO:0005886">
    <property type="term" value="C:plasma membrane"/>
    <property type="evidence" value="ECO:0007669"/>
    <property type="project" value="UniProtKB-SubCell"/>
</dbReference>
<feature type="region of interest" description="Disordered" evidence="6">
    <location>
        <begin position="1"/>
        <end position="30"/>
    </location>
</feature>
<evidence type="ECO:0000256" key="7">
    <source>
        <dbReference type="SAM" id="Phobius"/>
    </source>
</evidence>
<keyword evidence="3 7" id="KW-0812">Transmembrane</keyword>
<keyword evidence="4 7" id="KW-1133">Transmembrane helix</keyword>
<feature type="transmembrane region" description="Helical" evidence="7">
    <location>
        <begin position="45"/>
        <end position="70"/>
    </location>
</feature>
<dbReference type="PANTHER" id="PTHR36115">
    <property type="entry name" value="PROLINE-RICH ANTIGEN HOMOLOG-RELATED"/>
    <property type="match status" value="1"/>
</dbReference>
<evidence type="ECO:0000256" key="5">
    <source>
        <dbReference type="ARBA" id="ARBA00023136"/>
    </source>
</evidence>
<name>A0A2Y9BIW0_9FIRM</name>
<feature type="transmembrane region" description="Helical" evidence="7">
    <location>
        <begin position="91"/>
        <end position="109"/>
    </location>
</feature>
<dbReference type="AlphaFoldDB" id="A0A2Y9BIW0"/>
<feature type="domain" description="RDD" evidence="8">
    <location>
        <begin position="38"/>
        <end position="171"/>
    </location>
</feature>
<dbReference type="PANTHER" id="PTHR36115:SF9">
    <property type="entry name" value="LMO1584 PROTEIN"/>
    <property type="match status" value="1"/>
</dbReference>
<evidence type="ECO:0000256" key="6">
    <source>
        <dbReference type="SAM" id="MobiDB-lite"/>
    </source>
</evidence>
<evidence type="ECO:0000256" key="3">
    <source>
        <dbReference type="ARBA" id="ARBA00022692"/>
    </source>
</evidence>
<feature type="compositionally biased region" description="Pro residues" evidence="6">
    <location>
        <begin position="199"/>
        <end position="212"/>
    </location>
</feature>
<dbReference type="Pfam" id="PF06271">
    <property type="entry name" value="RDD"/>
    <property type="match status" value="1"/>
</dbReference>
<organism evidence="9 10">
    <name type="scientific">Faecalicatena orotica</name>
    <dbReference type="NCBI Taxonomy" id="1544"/>
    <lineage>
        <taxon>Bacteria</taxon>
        <taxon>Bacillati</taxon>
        <taxon>Bacillota</taxon>
        <taxon>Clostridia</taxon>
        <taxon>Lachnospirales</taxon>
        <taxon>Lachnospiraceae</taxon>
        <taxon>Faecalicatena</taxon>
    </lineage>
</organism>
<sequence length="238" mass="27013">MQNNCSNIPNEGMREGTPPFQGNTGRPHPEQGRAENTYAGFWVRLGAYIIDSIVVFSGLLVVRFVMWMGMSVFDGELFSGRILFQYTLKDIVLYAAQVLYFILCTYYTGTTLGKRAMNLRVIHADETKKLSFLNVVYRETVGRFLSGIILGIGYIMIGIDKEKRGLHDFLCDTRVVYGRKVKVYPVYRQPVQQYRPVQPQRPVPPPVPPQMDVPPACNENTPPDAPFSVSQEDRNNQP</sequence>
<evidence type="ECO:0000313" key="10">
    <source>
        <dbReference type="Proteomes" id="UP000245845"/>
    </source>
</evidence>
<proteinExistence type="predicted"/>
<dbReference type="InterPro" id="IPR010432">
    <property type="entry name" value="RDD"/>
</dbReference>
<dbReference type="EMBL" id="QGDL01000016">
    <property type="protein sequence ID" value="PWJ22831.1"/>
    <property type="molecule type" value="Genomic_DNA"/>
</dbReference>
<feature type="transmembrane region" description="Helical" evidence="7">
    <location>
        <begin position="141"/>
        <end position="159"/>
    </location>
</feature>